<dbReference type="InterPro" id="IPR016848">
    <property type="entry name" value="RNase_P/MRP_Rpp29-subunit"/>
</dbReference>
<dbReference type="InterPro" id="IPR023534">
    <property type="entry name" value="Rof/RNase_P-like"/>
</dbReference>
<evidence type="ECO:0000313" key="5">
    <source>
        <dbReference type="EMBL" id="KAL1305613.1"/>
    </source>
</evidence>
<dbReference type="InterPro" id="IPR002730">
    <property type="entry name" value="Rpp29/RNP1"/>
</dbReference>
<evidence type="ECO:0000313" key="6">
    <source>
        <dbReference type="Proteomes" id="UP001562354"/>
    </source>
</evidence>
<gene>
    <name evidence="5" type="ORF">AAFC00_007214</name>
</gene>
<evidence type="ECO:0000256" key="2">
    <source>
        <dbReference type="ARBA" id="ARBA00006181"/>
    </source>
</evidence>
<name>A0ABR3PHI7_9PEZI</name>
<accession>A0ABR3PHI7</accession>
<dbReference type="SUPFAM" id="SSF101744">
    <property type="entry name" value="Rof/RNase P subunit-like"/>
    <property type="match status" value="1"/>
</dbReference>
<feature type="compositionally biased region" description="Basic residues" evidence="4">
    <location>
        <begin position="67"/>
        <end position="83"/>
    </location>
</feature>
<dbReference type="InterPro" id="IPR036980">
    <property type="entry name" value="RNase_P/MRP_Rpp29_sf"/>
</dbReference>
<keyword evidence="3" id="KW-0539">Nucleus</keyword>
<comment type="subcellular location">
    <subcellularLocation>
        <location evidence="1">Nucleus</location>
    </subcellularLocation>
</comment>
<sequence>MATSTPRPSREHPVSSLLSRAHSPTTTAQIFRDKVTKQPLLLRPSSPDPKSTARDQRRTVRQEKAASLRRSKKPKPLSAAQKRKLQIYDIPREQRKYATYEPMHAMWCAYIRKILGLEGAANRGGTGDVKTTAYVVPSSAGPMLASADFHGALVEVVRSRCVGRVGIKGIVLKDTKFTFEIITAKNEVKRVPKEHTVFRFELPLQNKSGAAGNETDEMRSKPLVFELHGSQFEMRAPDRANKKFKMHIDPDL</sequence>
<keyword evidence="6" id="KW-1185">Reference proteome</keyword>
<dbReference type="PANTHER" id="PTHR13348:SF0">
    <property type="entry name" value="RIBONUCLEASE P PROTEIN SUBUNIT P29"/>
    <property type="match status" value="1"/>
</dbReference>
<comment type="similarity">
    <text evidence="2">Belongs to the eukaryotic/archaeal RNase P protein component 1 family.</text>
</comment>
<keyword evidence="3" id="KW-0819">tRNA processing</keyword>
<feature type="compositionally biased region" description="Polar residues" evidence="4">
    <location>
        <begin position="16"/>
        <end position="29"/>
    </location>
</feature>
<dbReference type="PIRSF" id="PIRSF027081">
    <property type="entry name" value="RNase_P/MRP_p29_subunit"/>
    <property type="match status" value="1"/>
</dbReference>
<evidence type="ECO:0000256" key="3">
    <source>
        <dbReference type="PIRNR" id="PIRNR027081"/>
    </source>
</evidence>
<proteinExistence type="inferred from homology"/>
<organism evidence="5 6">
    <name type="scientific">Neodothiora populina</name>
    <dbReference type="NCBI Taxonomy" id="2781224"/>
    <lineage>
        <taxon>Eukaryota</taxon>
        <taxon>Fungi</taxon>
        <taxon>Dikarya</taxon>
        <taxon>Ascomycota</taxon>
        <taxon>Pezizomycotina</taxon>
        <taxon>Dothideomycetes</taxon>
        <taxon>Dothideomycetidae</taxon>
        <taxon>Dothideales</taxon>
        <taxon>Dothioraceae</taxon>
        <taxon>Neodothiora</taxon>
    </lineage>
</organism>
<feature type="region of interest" description="Disordered" evidence="4">
    <location>
        <begin position="1"/>
        <end position="83"/>
    </location>
</feature>
<dbReference type="Proteomes" id="UP001562354">
    <property type="component" value="Unassembled WGS sequence"/>
</dbReference>
<reference evidence="5 6" key="1">
    <citation type="submission" date="2024-07" db="EMBL/GenBank/DDBJ databases">
        <title>Draft sequence of the Neodothiora populina.</title>
        <authorList>
            <person name="Drown D.D."/>
            <person name="Schuette U.S."/>
            <person name="Buechlein A.B."/>
            <person name="Rusch D.R."/>
            <person name="Winton L.W."/>
            <person name="Adams G.A."/>
        </authorList>
    </citation>
    <scope>NUCLEOTIDE SEQUENCE [LARGE SCALE GENOMIC DNA]</scope>
    <source>
        <strain evidence="5 6">CPC 39397</strain>
    </source>
</reference>
<dbReference type="Gene3D" id="2.30.30.210">
    <property type="entry name" value="Ribonuclease P/MRP, subunit p29"/>
    <property type="match status" value="1"/>
</dbReference>
<dbReference type="GeneID" id="95980913"/>
<dbReference type="Pfam" id="PF01868">
    <property type="entry name" value="RNase_P-MRP_p29"/>
    <property type="match status" value="1"/>
</dbReference>
<dbReference type="SMART" id="SM00538">
    <property type="entry name" value="POP4"/>
    <property type="match status" value="1"/>
</dbReference>
<comment type="caution">
    <text evidence="5">The sequence shown here is derived from an EMBL/GenBank/DDBJ whole genome shotgun (WGS) entry which is preliminary data.</text>
</comment>
<dbReference type="PANTHER" id="PTHR13348">
    <property type="entry name" value="RIBONUCLEASE P SUBUNIT P29"/>
    <property type="match status" value="1"/>
</dbReference>
<evidence type="ECO:0000256" key="1">
    <source>
        <dbReference type="ARBA" id="ARBA00004123"/>
    </source>
</evidence>
<dbReference type="EMBL" id="JBFMKM010000006">
    <property type="protein sequence ID" value="KAL1305613.1"/>
    <property type="molecule type" value="Genomic_DNA"/>
</dbReference>
<evidence type="ECO:0000256" key="4">
    <source>
        <dbReference type="SAM" id="MobiDB-lite"/>
    </source>
</evidence>
<dbReference type="RefSeq" id="XP_069201886.1">
    <property type="nucleotide sequence ID" value="XM_069347280.1"/>
</dbReference>
<feature type="compositionally biased region" description="Basic and acidic residues" evidence="4">
    <location>
        <begin position="51"/>
        <end position="66"/>
    </location>
</feature>
<protein>
    <recommendedName>
        <fullName evidence="3">Ribonuclease P protein subunit</fullName>
    </recommendedName>
</protein>